<gene>
    <name evidence="2" type="ORF">BSAL_26510</name>
</gene>
<dbReference type="AlphaFoldDB" id="A0A0S4JG13"/>
<proteinExistence type="predicted"/>
<dbReference type="VEuPathDB" id="TriTrypDB:BSAL_26510"/>
<feature type="region of interest" description="Disordered" evidence="1">
    <location>
        <begin position="304"/>
        <end position="325"/>
    </location>
</feature>
<dbReference type="Proteomes" id="UP000051952">
    <property type="component" value="Unassembled WGS sequence"/>
</dbReference>
<evidence type="ECO:0000313" key="2">
    <source>
        <dbReference type="EMBL" id="CUG90398.1"/>
    </source>
</evidence>
<dbReference type="EMBL" id="CYKH01001820">
    <property type="protein sequence ID" value="CUG90398.1"/>
    <property type="molecule type" value="Genomic_DNA"/>
</dbReference>
<evidence type="ECO:0008006" key="4">
    <source>
        <dbReference type="Google" id="ProtNLM"/>
    </source>
</evidence>
<dbReference type="Gene3D" id="3.90.1410.10">
    <property type="entry name" value="set domain protein methyltransferase, domain 1"/>
    <property type="match status" value="1"/>
</dbReference>
<protein>
    <recommendedName>
        <fullName evidence="4">SET domain-containing protein</fullName>
    </recommendedName>
</protein>
<reference evidence="3" key="1">
    <citation type="submission" date="2015-09" db="EMBL/GenBank/DDBJ databases">
        <authorList>
            <consortium name="Pathogen Informatics"/>
        </authorList>
    </citation>
    <scope>NUCLEOTIDE SEQUENCE [LARGE SCALE GENOMIC DNA]</scope>
    <source>
        <strain evidence="3">Lake Konstanz</strain>
    </source>
</reference>
<dbReference type="OrthoDB" id="270426at2759"/>
<evidence type="ECO:0000256" key="1">
    <source>
        <dbReference type="SAM" id="MobiDB-lite"/>
    </source>
</evidence>
<keyword evidence="3" id="KW-1185">Reference proteome</keyword>
<evidence type="ECO:0000313" key="3">
    <source>
        <dbReference type="Proteomes" id="UP000051952"/>
    </source>
</evidence>
<accession>A0A0S4JG13</accession>
<organism evidence="2 3">
    <name type="scientific">Bodo saltans</name>
    <name type="common">Flagellated protozoan</name>
    <dbReference type="NCBI Taxonomy" id="75058"/>
    <lineage>
        <taxon>Eukaryota</taxon>
        <taxon>Discoba</taxon>
        <taxon>Euglenozoa</taxon>
        <taxon>Kinetoplastea</taxon>
        <taxon>Metakinetoplastina</taxon>
        <taxon>Eubodonida</taxon>
        <taxon>Bodonidae</taxon>
        <taxon>Bodo</taxon>
    </lineage>
</organism>
<name>A0A0S4JG13_BODSA</name>
<sequence length="458" mass="49545">MRRWLISAERYHHVVYLLHVAVRCGGSKRRASDHTPHHITSLAELLRDCPVAVDSARLTRRKVEFAGGAPGICAASHIPAGSLLAVIPISCVIAPATTNLNLGDEIANELSAAVMRSSPGSDSTMHDVSLVSCAAALHLMMLRATSTRQPMGIQGEVIQSSSNPAARAFVGKYLDRIAKDCDVVGNRAMAARSFRSAVMTRIMQHTCDDGGDSTSLLINDPRSLEERVEAECERYEQLSRCREDSIQHLDGVISYLFSSRFTKSHHQQLPHLIDPRLRRAIVDEAHGLCESRCVTIPNGGRSLGGGRGGAIDQHQLPSDDDDGDELRCDDDTGGPAFVPFIDLVNHRSEEPNVAIACITDPDEIERMLRIASRRRFLNTHALSSEVDSVDGLLPVVVAVAAADIAATSELHYQYDGGSDGATTTTTASLPTCAPANSTISHVNGISLPEWALRFHFIP</sequence>